<reference evidence="1" key="1">
    <citation type="submission" date="2022-07" db="EMBL/GenBank/DDBJ databases">
        <title>Phylogenomic reconstructions and comparative analyses of Kickxellomycotina fungi.</title>
        <authorList>
            <person name="Reynolds N.K."/>
            <person name="Stajich J.E."/>
            <person name="Barry K."/>
            <person name="Grigoriev I.V."/>
            <person name="Crous P."/>
            <person name="Smith M.E."/>
        </authorList>
    </citation>
    <scope>NUCLEOTIDE SEQUENCE</scope>
    <source>
        <strain evidence="1">Benny 63K</strain>
    </source>
</reference>
<keyword evidence="2" id="KW-1185">Reference proteome</keyword>
<name>A0ACC1I6S1_9FUNG</name>
<proteinExistence type="predicted"/>
<gene>
    <name evidence="1" type="ORF">LPJ66_009535</name>
</gene>
<accession>A0ACC1I6S1</accession>
<protein>
    <submittedName>
        <fullName evidence="1">Uncharacterized protein</fullName>
    </submittedName>
</protein>
<evidence type="ECO:0000313" key="1">
    <source>
        <dbReference type="EMBL" id="KAJ1886629.1"/>
    </source>
</evidence>
<evidence type="ECO:0000313" key="2">
    <source>
        <dbReference type="Proteomes" id="UP001150581"/>
    </source>
</evidence>
<sequence length="864" mass="92288">MASLDDAQTGSHKASMSDTGTTILWTLNGSFVRSFLLNGSSSRSSGNDNGGTADLAEGTPTAAAVEHIVFAKFYTGDSSSDDLRDVTLCIFRTDALNIHYYTGEAFTMALPFGVRSVHPLHTGLLVQRRCTASAESNLFVPSLPTIFSLLGPRSEFKMLGISRSANMDRMRKQQQQQHRSAQFMLSPSPACAAGSDASIPIFNDPNITLVDAAASRRKGAVSQYILCWDSSARRYAIYQCVVVDPILDGDDLAAATATATSAVPSDFDFDMDVDPSNNPPNAGSLGIGHFSAPRNGSGRQASLSVQRRSSAAVSAVAIAAAASRRKSGYGSVVKNDRRSSILGRVSFNDSPGPNFAVDIFREQRQMRAEVVLHPCWKERRQRSDVRSATAPKAQICVIQSYSGSDIVCVLIAEAGQVIGLDACDFGEVFRHAAQSIAPMRSTRRELDDLLILTPTGRLALALGSGGNSDPVPLDHLAHQGNITTIECTVGKQVTISLDAQQDAPSTAVVSAHVRLSLFATATMDALSAVLSKHSGLQLRRNIIASCLGAKTAQEEMCRLTALLIYGSDGCHPAVSLPQRVKTEISDRSAAVLFALHLVYEDAALHKAETQPRLAAVSSLLLQFARQHALANQYHAYLCEGFAPGEPAAANLTQGRQKTHNALSVIPSFFKWVISITSGNNDLPIVPFPMLNAVGQLFGIVDAEPVSTGCDSLKLLHTVAGIFFHLATLRKPTAAALEQLASEEAPLQLLLQLTPEMQWLLRATIEQTREVCALSWPQSVLKLLGREDLIANAAADFEPSSAPFLLKQRLPSGEAVVSDGRDGGGAHGVVELSEEAVGHSAKQLLGTSTGAAHEFSQIAFSHDLR</sequence>
<dbReference type="Proteomes" id="UP001150581">
    <property type="component" value="Unassembled WGS sequence"/>
</dbReference>
<feature type="non-terminal residue" evidence="1">
    <location>
        <position position="864"/>
    </location>
</feature>
<dbReference type="EMBL" id="JANBPG010002214">
    <property type="protein sequence ID" value="KAJ1886629.1"/>
    <property type="molecule type" value="Genomic_DNA"/>
</dbReference>
<comment type="caution">
    <text evidence="1">The sequence shown here is derived from an EMBL/GenBank/DDBJ whole genome shotgun (WGS) entry which is preliminary data.</text>
</comment>
<organism evidence="1 2">
    <name type="scientific">Kickxella alabastrina</name>
    <dbReference type="NCBI Taxonomy" id="61397"/>
    <lineage>
        <taxon>Eukaryota</taxon>
        <taxon>Fungi</taxon>
        <taxon>Fungi incertae sedis</taxon>
        <taxon>Zoopagomycota</taxon>
        <taxon>Kickxellomycotina</taxon>
        <taxon>Kickxellomycetes</taxon>
        <taxon>Kickxellales</taxon>
        <taxon>Kickxellaceae</taxon>
        <taxon>Kickxella</taxon>
    </lineage>
</organism>